<reference evidence="2 3" key="1">
    <citation type="submission" date="2019-03" db="EMBL/GenBank/DDBJ databases">
        <title>Genomic Encyclopedia of Type Strains, Phase IV (KMG-IV): sequencing the most valuable type-strain genomes for metagenomic binning, comparative biology and taxonomic classification.</title>
        <authorList>
            <person name="Goeker M."/>
        </authorList>
    </citation>
    <scope>NUCLEOTIDE SEQUENCE [LARGE SCALE GENOMIC DNA]</scope>
    <source>
        <strain evidence="2 3">DSM 103923</strain>
    </source>
</reference>
<feature type="domain" description="HD-GYP" evidence="1">
    <location>
        <begin position="145"/>
        <end position="343"/>
    </location>
</feature>
<dbReference type="SUPFAM" id="SSF109604">
    <property type="entry name" value="HD-domain/PDEase-like"/>
    <property type="match status" value="1"/>
</dbReference>
<dbReference type="PROSITE" id="PS51832">
    <property type="entry name" value="HD_GYP"/>
    <property type="match status" value="1"/>
</dbReference>
<dbReference type="InterPro" id="IPR003607">
    <property type="entry name" value="HD/PDEase_dom"/>
</dbReference>
<keyword evidence="3" id="KW-1185">Reference proteome</keyword>
<comment type="caution">
    <text evidence="2">The sequence shown here is derived from an EMBL/GenBank/DDBJ whole genome shotgun (WGS) entry which is preliminary data.</text>
</comment>
<accession>A0A4R3JWR3</accession>
<organism evidence="2 3">
    <name type="scientific">Sulfuritortus calidifontis</name>
    <dbReference type="NCBI Taxonomy" id="1914471"/>
    <lineage>
        <taxon>Bacteria</taxon>
        <taxon>Pseudomonadati</taxon>
        <taxon>Pseudomonadota</taxon>
        <taxon>Betaproteobacteria</taxon>
        <taxon>Nitrosomonadales</taxon>
        <taxon>Thiobacillaceae</taxon>
        <taxon>Sulfuritortus</taxon>
    </lineage>
</organism>
<dbReference type="RefSeq" id="WP_126462737.1">
    <property type="nucleotide sequence ID" value="NZ_AP018721.1"/>
</dbReference>
<dbReference type="Proteomes" id="UP000295135">
    <property type="component" value="Unassembled WGS sequence"/>
</dbReference>
<keyword evidence="2" id="KW-0808">Transferase</keyword>
<dbReference type="SMART" id="SM00471">
    <property type="entry name" value="HDc"/>
    <property type="match status" value="1"/>
</dbReference>
<dbReference type="EMBL" id="SLZY01000004">
    <property type="protein sequence ID" value="TCS72659.1"/>
    <property type="molecule type" value="Genomic_DNA"/>
</dbReference>
<dbReference type="InterPro" id="IPR021812">
    <property type="entry name" value="DUF3391"/>
</dbReference>
<dbReference type="CDD" id="cd00077">
    <property type="entry name" value="HDc"/>
    <property type="match status" value="1"/>
</dbReference>
<gene>
    <name evidence="2" type="ORF">EDC61_10470</name>
</gene>
<evidence type="ECO:0000259" key="1">
    <source>
        <dbReference type="PROSITE" id="PS51832"/>
    </source>
</evidence>
<evidence type="ECO:0000313" key="2">
    <source>
        <dbReference type="EMBL" id="TCS72659.1"/>
    </source>
</evidence>
<dbReference type="OrthoDB" id="9763857at2"/>
<dbReference type="GO" id="GO:0016740">
    <property type="term" value="F:transferase activity"/>
    <property type="evidence" value="ECO:0007669"/>
    <property type="project" value="UniProtKB-KW"/>
</dbReference>
<sequence length="410" mass="45669">MGKSDTSSNIKKVAVSQLKSGMYIHDLNCGWMDHPFLTNQFPIKDDATLRTLGTLGIREVYIDTAKGLDVGDAPTEHEVKQEIAQTMEAIANEPALPMPVSLEQEIGRARALHKEANQITKNMLKDLRLGKQIEVEKVEPLVEGMIDSIFRNPNAILPLGRLKDHDSYTFQHSVSVCTLMIAFSRGLKLERPIIKEIAMGALLHDVGKAKVPDEILNKPAKLTDAEFDKMKSHVVQSIIILQNTPGITKVMLDVAGQHHERFDGTGYPNKLKGEQISLYGQMGAIVDVYDAITSERVYHKGMPAPAAMAKLLEWSKFHFNPELVRAYIKAVGIYPTGSLVRLESGRLGIVIEQHPEKMLQPVVKAFYSAKKQHYLPPEVIDLAKPSCQDRIVGHESFETWGIDAAKWLPV</sequence>
<dbReference type="AlphaFoldDB" id="A0A4R3JWR3"/>
<protein>
    <submittedName>
        <fullName evidence="2">Putative nucleotidyltransferase with HDIG domain</fullName>
    </submittedName>
</protein>
<name>A0A4R3JWR3_9PROT</name>
<dbReference type="Pfam" id="PF11871">
    <property type="entry name" value="DUF3391"/>
    <property type="match status" value="1"/>
</dbReference>
<proteinExistence type="predicted"/>
<dbReference type="PANTHER" id="PTHR43155">
    <property type="entry name" value="CYCLIC DI-GMP PHOSPHODIESTERASE PA4108-RELATED"/>
    <property type="match status" value="1"/>
</dbReference>
<dbReference type="InterPro" id="IPR006675">
    <property type="entry name" value="HDIG_dom"/>
</dbReference>
<dbReference type="GO" id="GO:0008081">
    <property type="term" value="F:phosphoric diester hydrolase activity"/>
    <property type="evidence" value="ECO:0007669"/>
    <property type="project" value="UniProtKB-ARBA"/>
</dbReference>
<dbReference type="Pfam" id="PF13487">
    <property type="entry name" value="HD_5"/>
    <property type="match status" value="1"/>
</dbReference>
<dbReference type="PANTHER" id="PTHR43155:SF2">
    <property type="entry name" value="CYCLIC DI-GMP PHOSPHODIESTERASE PA4108"/>
    <property type="match status" value="1"/>
</dbReference>
<dbReference type="Gene3D" id="1.10.3210.10">
    <property type="entry name" value="Hypothetical protein af1432"/>
    <property type="match status" value="1"/>
</dbReference>
<dbReference type="NCBIfam" id="TIGR00277">
    <property type="entry name" value="HDIG"/>
    <property type="match status" value="1"/>
</dbReference>
<dbReference type="InterPro" id="IPR037522">
    <property type="entry name" value="HD_GYP_dom"/>
</dbReference>
<evidence type="ECO:0000313" key="3">
    <source>
        <dbReference type="Proteomes" id="UP000295135"/>
    </source>
</evidence>